<dbReference type="KEGG" id="ehx:EMIHUDRAFT_451874"/>
<accession>A0A0D3ISB4</accession>
<dbReference type="RefSeq" id="XP_005766578.1">
    <property type="nucleotide sequence ID" value="XM_005766521.1"/>
</dbReference>
<dbReference type="AlphaFoldDB" id="A0A0D3ISB4"/>
<keyword evidence="1" id="KW-0378">Hydrolase</keyword>
<feature type="region of interest" description="Disordered" evidence="2">
    <location>
        <begin position="409"/>
        <end position="430"/>
    </location>
</feature>
<dbReference type="HOGENOM" id="CLU_638473_0_0_1"/>
<reference evidence="3" key="2">
    <citation type="submission" date="2024-10" db="UniProtKB">
        <authorList>
            <consortium name="EnsemblProtists"/>
        </authorList>
    </citation>
    <scope>IDENTIFICATION</scope>
</reference>
<name>A0A0D3ISB4_EMIH1</name>
<feature type="compositionally biased region" description="Pro residues" evidence="2">
    <location>
        <begin position="417"/>
        <end position="430"/>
    </location>
</feature>
<dbReference type="PANTHER" id="PTHR48081:SF6">
    <property type="entry name" value="PEPTIDASE S9 PROLYL OLIGOPEPTIDASE CATALYTIC DOMAIN-CONTAINING PROTEIN"/>
    <property type="match status" value="1"/>
</dbReference>
<keyword evidence="4" id="KW-1185">Reference proteome</keyword>
<dbReference type="Gene3D" id="3.40.50.1820">
    <property type="entry name" value="alpha/beta hydrolase"/>
    <property type="match status" value="1"/>
</dbReference>
<dbReference type="EnsemblProtists" id="EOD14149">
    <property type="protein sequence ID" value="EOD14149"/>
    <property type="gene ID" value="EMIHUDRAFT_451874"/>
</dbReference>
<organism evidence="3 4">
    <name type="scientific">Emiliania huxleyi (strain CCMP1516)</name>
    <dbReference type="NCBI Taxonomy" id="280463"/>
    <lineage>
        <taxon>Eukaryota</taxon>
        <taxon>Haptista</taxon>
        <taxon>Haptophyta</taxon>
        <taxon>Prymnesiophyceae</taxon>
        <taxon>Isochrysidales</taxon>
        <taxon>Noelaerhabdaceae</taxon>
        <taxon>Emiliania</taxon>
    </lineage>
</organism>
<evidence type="ECO:0000256" key="1">
    <source>
        <dbReference type="ARBA" id="ARBA00022801"/>
    </source>
</evidence>
<dbReference type="GeneID" id="17260225"/>
<evidence type="ECO:0008006" key="5">
    <source>
        <dbReference type="Google" id="ProtNLM"/>
    </source>
</evidence>
<dbReference type="PaxDb" id="2903-EOD14149"/>
<proteinExistence type="predicted"/>
<dbReference type="InterPro" id="IPR050300">
    <property type="entry name" value="GDXG_lipolytic_enzyme"/>
</dbReference>
<evidence type="ECO:0000313" key="3">
    <source>
        <dbReference type="EnsemblProtists" id="EOD14149"/>
    </source>
</evidence>
<dbReference type="SUPFAM" id="SSF53474">
    <property type="entry name" value="alpha/beta-Hydrolases"/>
    <property type="match status" value="1"/>
</dbReference>
<dbReference type="GO" id="GO:0016787">
    <property type="term" value="F:hydrolase activity"/>
    <property type="evidence" value="ECO:0007669"/>
    <property type="project" value="UniProtKB-KW"/>
</dbReference>
<evidence type="ECO:0000313" key="4">
    <source>
        <dbReference type="Proteomes" id="UP000013827"/>
    </source>
</evidence>
<dbReference type="Proteomes" id="UP000013827">
    <property type="component" value="Unassembled WGS sequence"/>
</dbReference>
<evidence type="ECO:0000256" key="2">
    <source>
        <dbReference type="SAM" id="MobiDB-lite"/>
    </source>
</evidence>
<reference evidence="4" key="1">
    <citation type="journal article" date="2013" name="Nature">
        <title>Pan genome of the phytoplankton Emiliania underpins its global distribution.</title>
        <authorList>
            <person name="Read B.A."/>
            <person name="Kegel J."/>
            <person name="Klute M.J."/>
            <person name="Kuo A."/>
            <person name="Lefebvre S.C."/>
            <person name="Maumus F."/>
            <person name="Mayer C."/>
            <person name="Miller J."/>
            <person name="Monier A."/>
            <person name="Salamov A."/>
            <person name="Young J."/>
            <person name="Aguilar M."/>
            <person name="Claverie J.M."/>
            <person name="Frickenhaus S."/>
            <person name="Gonzalez K."/>
            <person name="Herman E.K."/>
            <person name="Lin Y.C."/>
            <person name="Napier J."/>
            <person name="Ogata H."/>
            <person name="Sarno A.F."/>
            <person name="Shmutz J."/>
            <person name="Schroeder D."/>
            <person name="de Vargas C."/>
            <person name="Verret F."/>
            <person name="von Dassow P."/>
            <person name="Valentin K."/>
            <person name="Van de Peer Y."/>
            <person name="Wheeler G."/>
            <person name="Dacks J.B."/>
            <person name="Delwiche C.F."/>
            <person name="Dyhrman S.T."/>
            <person name="Glockner G."/>
            <person name="John U."/>
            <person name="Richards T."/>
            <person name="Worden A.Z."/>
            <person name="Zhang X."/>
            <person name="Grigoriev I.V."/>
            <person name="Allen A.E."/>
            <person name="Bidle K."/>
            <person name="Borodovsky M."/>
            <person name="Bowler C."/>
            <person name="Brownlee C."/>
            <person name="Cock J.M."/>
            <person name="Elias M."/>
            <person name="Gladyshev V.N."/>
            <person name="Groth M."/>
            <person name="Guda C."/>
            <person name="Hadaegh A."/>
            <person name="Iglesias-Rodriguez M.D."/>
            <person name="Jenkins J."/>
            <person name="Jones B.M."/>
            <person name="Lawson T."/>
            <person name="Leese F."/>
            <person name="Lindquist E."/>
            <person name="Lobanov A."/>
            <person name="Lomsadze A."/>
            <person name="Malik S.B."/>
            <person name="Marsh M.E."/>
            <person name="Mackinder L."/>
            <person name="Mock T."/>
            <person name="Mueller-Roeber B."/>
            <person name="Pagarete A."/>
            <person name="Parker M."/>
            <person name="Probert I."/>
            <person name="Quesneville H."/>
            <person name="Raines C."/>
            <person name="Rensing S.A."/>
            <person name="Riano-Pachon D.M."/>
            <person name="Richier S."/>
            <person name="Rokitta S."/>
            <person name="Shiraiwa Y."/>
            <person name="Soanes D.M."/>
            <person name="van der Giezen M."/>
            <person name="Wahlund T.M."/>
            <person name="Williams B."/>
            <person name="Wilson W."/>
            <person name="Wolfe G."/>
            <person name="Wurch L.L."/>
        </authorList>
    </citation>
    <scope>NUCLEOTIDE SEQUENCE</scope>
</reference>
<dbReference type="PANTHER" id="PTHR48081">
    <property type="entry name" value="AB HYDROLASE SUPERFAMILY PROTEIN C4A8.06C"/>
    <property type="match status" value="1"/>
</dbReference>
<sequence>MPPKSVSVAHTPERNPPARNVRLYLRPVRGAAGGGMRADAGEHDGAREPPLMSRRLWKEMPLWIRLHPERGRLKKCWNGCRLIDDRHDGRRYGVCQNRGCGTQPRAGDPILGCRVCRWSVCATCADRPRMPSLCDDPLFHGPDDPCLLLQEGLLPLAVRDACLPCVPPLAPSAAQRFMGTPLAASAAAAVMEAAPALAGAGGHGTVIVCPGGNYEFLSCLEGYPVTEWLARHGLAAAVLRYRLLPSHGLDEALDDLEDAVTLLRRLRPGPVVAMGFSAGGHLERRPGTPQPLDGQAVLVYPGIDGQSWHPDKADEVCFFNRGAWSWPDKVLTLQARQEALLGGAGFAAPPTYLVTSTADDCIPRSETQPYVKALAAAGIPHVHLRKDFGDHGFALNGGWTTPCVKPASKAGQVGAKAPPPAAAAPPPTAW</sequence>
<protein>
    <recommendedName>
        <fullName evidence="5">Alpha/beta hydrolase fold-3 domain-containing protein</fullName>
    </recommendedName>
</protein>
<dbReference type="InterPro" id="IPR029058">
    <property type="entry name" value="AB_hydrolase_fold"/>
</dbReference>